<feature type="domain" description="Phage tail tape measure protein" evidence="4">
    <location>
        <begin position="155"/>
        <end position="354"/>
    </location>
</feature>
<dbReference type="PANTHER" id="PTHR37813">
    <property type="entry name" value="FELS-2 PROPHAGE PROTEIN"/>
    <property type="match status" value="1"/>
</dbReference>
<keyword evidence="1" id="KW-1188">Viral release from host cell</keyword>
<dbReference type="RefSeq" id="WP_134509103.1">
    <property type="nucleotide sequence ID" value="NZ_SOFM01000027.1"/>
</dbReference>
<dbReference type="PANTHER" id="PTHR37813:SF1">
    <property type="entry name" value="FELS-2 PROPHAGE PROTEIN"/>
    <property type="match status" value="1"/>
</dbReference>
<keyword evidence="6" id="KW-1185">Reference proteome</keyword>
<keyword evidence="3" id="KW-0472">Membrane</keyword>
<name>A0A4R8W872_9MICO</name>
<dbReference type="Proteomes" id="UP000297643">
    <property type="component" value="Unassembled WGS sequence"/>
</dbReference>
<evidence type="ECO:0000259" key="4">
    <source>
        <dbReference type="Pfam" id="PF10145"/>
    </source>
</evidence>
<organism evidence="5 6">
    <name type="scientific">Cryobacterium mannosilyticum</name>
    <dbReference type="NCBI Taxonomy" id="1259190"/>
    <lineage>
        <taxon>Bacteria</taxon>
        <taxon>Bacillati</taxon>
        <taxon>Actinomycetota</taxon>
        <taxon>Actinomycetes</taxon>
        <taxon>Micrococcales</taxon>
        <taxon>Microbacteriaceae</taxon>
        <taxon>Cryobacterium</taxon>
    </lineage>
</organism>
<keyword evidence="3" id="KW-1133">Transmembrane helix</keyword>
<evidence type="ECO:0000313" key="6">
    <source>
        <dbReference type="Proteomes" id="UP000297643"/>
    </source>
</evidence>
<proteinExistence type="predicted"/>
<feature type="transmembrane region" description="Helical" evidence="3">
    <location>
        <begin position="107"/>
        <end position="130"/>
    </location>
</feature>
<evidence type="ECO:0000256" key="2">
    <source>
        <dbReference type="SAM" id="MobiDB-lite"/>
    </source>
</evidence>
<sequence length="1042" mass="105422">MFEAGAIAFRLAMVGAEVFKRDAKNADQSVKELGDSAEKAAKKVGPLGDEVDKSGRAAKGAQGPLDETGKSTKKLGDENTVAAPKVKQTGAELDALKSKSDAAARTIGVTAMGIGAALTAMAVLTVSSFATFDASMSKTAAATMATSQQKEILSAAALDAGAASIFSAKEAADAETELAKAGLKTSEIVGGALNGSLALAAAGQLGVARAAEISATALTVFKLKGDQASHVADLLAAGAGKAQGSVDDLALGLDYVGVTFARLNIPLEDTVGTLALLASNGLLGEKAGTGLRSVISSLTQPVAKGAEVMKQYGINVFDAQGNFITMAGVAEQLKNGLGGLDEQTRSAALGAIFGAEAASAAGILYSAGAAGVDKWTKSVDDQGYAVKQAAMAADNLTGDIERLGGSMDTALIKTGSSANDSLRGMVQTVSGLVDWYGGLNKEVQGTTLALGVGTAAVFLLSGTLLLGIPKVVAYRAALTTLRGEVGFVDKAAGGLKGTLGVLATVALTAWAAQTIGNLADMAREAAGVKQTVDSLTKSLDAVGTKKTVDVAVNAMGINQLSQLTDGGFFSDLTKGASESAEKLAVWNTSLSLAGVTTNLATSKMKALDQTMAKLVGEGKTQEAADLYAELASRTNGSSEALGRLDALLPGYQDAMSGANDSTADAADKTGLAATATTTLAEATDAATKAHDDWIEAVAGSDASFINLVGGYDAVIEKNKAVAESTADSTEDSSDSWSDYYDGFEVNLGDYLAQLQSQVDAQSDWESNMVKLSGRVSQGVLDELAKLGPEGAPLVADLVNASDVELATAETLFAQRAATATGAFATTLSNSSVVIAAAAAQLGQGAADEITTKLSSGTATVEQILTDYGIKIDGFQPSINVETARATAKIAALYALITKPGRVGGQGPLLSLGDAFSQANGAVVSYHANGSVSEHHTAQIERAGAMRVWAEPETGGEAYIPLAGSKRGRSTAILADVADQFGYQLVPAGAQSFAAGGTSGGRKSAAAGSVWTGDLNVTTSPGEDPRILATQIARMWANQMAGH</sequence>
<dbReference type="Pfam" id="PF10145">
    <property type="entry name" value="PhageMin_Tail"/>
    <property type="match status" value="1"/>
</dbReference>
<comment type="caution">
    <text evidence="5">The sequence shown here is derived from an EMBL/GenBank/DDBJ whole genome shotgun (WGS) entry which is preliminary data.</text>
</comment>
<evidence type="ECO:0000256" key="3">
    <source>
        <dbReference type="SAM" id="Phobius"/>
    </source>
</evidence>
<feature type="region of interest" description="Disordered" evidence="2">
    <location>
        <begin position="28"/>
        <end position="79"/>
    </location>
</feature>
<gene>
    <name evidence="5" type="ORF">E3O32_10070</name>
</gene>
<protein>
    <submittedName>
        <fullName evidence="5">Phage tail tape measure protein</fullName>
    </submittedName>
</protein>
<reference evidence="5 6" key="1">
    <citation type="submission" date="2019-03" db="EMBL/GenBank/DDBJ databases">
        <title>Genomics of glacier-inhabiting Cryobacterium strains.</title>
        <authorList>
            <person name="Liu Q."/>
            <person name="Xin Y.-H."/>
        </authorList>
    </citation>
    <scope>NUCLEOTIDE SEQUENCE [LARGE SCALE GENOMIC DNA]</scope>
    <source>
        <strain evidence="5 6">RHLT2-21</strain>
    </source>
</reference>
<keyword evidence="3" id="KW-0812">Transmembrane</keyword>
<evidence type="ECO:0000313" key="5">
    <source>
        <dbReference type="EMBL" id="TFC03637.1"/>
    </source>
</evidence>
<dbReference type="AlphaFoldDB" id="A0A4R8W872"/>
<accession>A0A4R8W872</accession>
<feature type="compositionally biased region" description="Basic and acidic residues" evidence="2">
    <location>
        <begin position="28"/>
        <end position="41"/>
    </location>
</feature>
<dbReference type="InterPro" id="IPR010090">
    <property type="entry name" value="Phage_tape_meas"/>
</dbReference>
<dbReference type="EMBL" id="SOFM01000027">
    <property type="protein sequence ID" value="TFC03637.1"/>
    <property type="molecule type" value="Genomic_DNA"/>
</dbReference>
<dbReference type="NCBIfam" id="TIGR01760">
    <property type="entry name" value="tape_meas_TP901"/>
    <property type="match status" value="1"/>
</dbReference>
<feature type="compositionally biased region" description="Basic and acidic residues" evidence="2">
    <location>
        <begin position="67"/>
        <end position="77"/>
    </location>
</feature>
<evidence type="ECO:0000256" key="1">
    <source>
        <dbReference type="ARBA" id="ARBA00022612"/>
    </source>
</evidence>